<dbReference type="Proteomes" id="UP000814033">
    <property type="component" value="Unassembled WGS sequence"/>
</dbReference>
<evidence type="ECO:0000313" key="1">
    <source>
        <dbReference type="EMBL" id="KAI0046202.1"/>
    </source>
</evidence>
<evidence type="ECO:0000313" key="2">
    <source>
        <dbReference type="Proteomes" id="UP000814033"/>
    </source>
</evidence>
<gene>
    <name evidence="1" type="ORF">FA95DRAFT_1414494</name>
</gene>
<dbReference type="EMBL" id="MU275932">
    <property type="protein sequence ID" value="KAI0046202.1"/>
    <property type="molecule type" value="Genomic_DNA"/>
</dbReference>
<keyword evidence="2" id="KW-1185">Reference proteome</keyword>
<proteinExistence type="predicted"/>
<protein>
    <submittedName>
        <fullName evidence="1">Uncharacterized protein</fullName>
    </submittedName>
</protein>
<sequence length="528" mass="57544">MPRRAHAQSLEAVVAPVARLPPEILSLVFSILSSIDPPHPTLFEPFKLKNDLGWLVVTHVCRRWRNIALNDPALWASDIALPSVMGDRWAAEFLSRAQGLPLTLTWCHELSSVGPGSLSDTPFIGANLARMCAIMDLRTYPHHLRALCTPAPLLHTLYVGIYHGQKAKLPYSPDSLFGGAAGLPKLRHLHVFAWAPQAWTPLLLEQLVSVDMTMCQLDLPGAAVASIFAALGRMRALERLALMLGMADADGVPVTTLPVLQHLSLRVSVRDARLLLARLVLPAGVRVRFTLVQAAEELSTVFPAMISCVGARAPIVRVAVQLAAPDMQFPLTKYFNFAEVGAWRSGDTEGAPALAARVEDWEDVPSVLGSIQSTHLEVLTIGYGVRDAAWLDLLGSAPRLRHVTVKGAAVPPFCAALERAPGVLPALSTLVVNVQRHPRARSSLLDALPRCLVSRNALRELEVVGCDEDEACARALQETVPSLVIRWRKAESEEEDEVYEEEDDGDDSEDTSTSDSSSLFELDDVDEQ</sequence>
<accession>A0ACB8RQN8</accession>
<reference evidence="1" key="1">
    <citation type="submission" date="2021-02" db="EMBL/GenBank/DDBJ databases">
        <authorList>
            <consortium name="DOE Joint Genome Institute"/>
            <person name="Ahrendt S."/>
            <person name="Looney B.P."/>
            <person name="Miyauchi S."/>
            <person name="Morin E."/>
            <person name="Drula E."/>
            <person name="Courty P.E."/>
            <person name="Chicoki N."/>
            <person name="Fauchery L."/>
            <person name="Kohler A."/>
            <person name="Kuo A."/>
            <person name="Labutti K."/>
            <person name="Pangilinan J."/>
            <person name="Lipzen A."/>
            <person name="Riley R."/>
            <person name="Andreopoulos W."/>
            <person name="He G."/>
            <person name="Johnson J."/>
            <person name="Barry K.W."/>
            <person name="Grigoriev I.V."/>
            <person name="Nagy L."/>
            <person name="Hibbett D."/>
            <person name="Henrissat B."/>
            <person name="Matheny P.B."/>
            <person name="Labbe J."/>
            <person name="Martin F."/>
        </authorList>
    </citation>
    <scope>NUCLEOTIDE SEQUENCE</scope>
    <source>
        <strain evidence="1">FP105234-sp</strain>
    </source>
</reference>
<comment type="caution">
    <text evidence="1">The sequence shown here is derived from an EMBL/GenBank/DDBJ whole genome shotgun (WGS) entry which is preliminary data.</text>
</comment>
<reference evidence="1" key="2">
    <citation type="journal article" date="2022" name="New Phytol.">
        <title>Evolutionary transition to the ectomycorrhizal habit in the genomes of a hyperdiverse lineage of mushroom-forming fungi.</title>
        <authorList>
            <person name="Looney B."/>
            <person name="Miyauchi S."/>
            <person name="Morin E."/>
            <person name="Drula E."/>
            <person name="Courty P.E."/>
            <person name="Kohler A."/>
            <person name="Kuo A."/>
            <person name="LaButti K."/>
            <person name="Pangilinan J."/>
            <person name="Lipzen A."/>
            <person name="Riley R."/>
            <person name="Andreopoulos W."/>
            <person name="He G."/>
            <person name="Johnson J."/>
            <person name="Nolan M."/>
            <person name="Tritt A."/>
            <person name="Barry K.W."/>
            <person name="Grigoriev I.V."/>
            <person name="Nagy L.G."/>
            <person name="Hibbett D."/>
            <person name="Henrissat B."/>
            <person name="Matheny P.B."/>
            <person name="Labbe J."/>
            <person name="Martin F.M."/>
        </authorList>
    </citation>
    <scope>NUCLEOTIDE SEQUENCE</scope>
    <source>
        <strain evidence="1">FP105234-sp</strain>
    </source>
</reference>
<name>A0ACB8RQN8_9AGAM</name>
<organism evidence="1 2">
    <name type="scientific">Auriscalpium vulgare</name>
    <dbReference type="NCBI Taxonomy" id="40419"/>
    <lineage>
        <taxon>Eukaryota</taxon>
        <taxon>Fungi</taxon>
        <taxon>Dikarya</taxon>
        <taxon>Basidiomycota</taxon>
        <taxon>Agaricomycotina</taxon>
        <taxon>Agaricomycetes</taxon>
        <taxon>Russulales</taxon>
        <taxon>Auriscalpiaceae</taxon>
        <taxon>Auriscalpium</taxon>
    </lineage>
</organism>